<keyword evidence="2" id="KW-1185">Reference proteome</keyword>
<proteinExistence type="predicted"/>
<dbReference type="InterPro" id="IPR043128">
    <property type="entry name" value="Rev_trsase/Diguanyl_cyclase"/>
</dbReference>
<dbReference type="PANTHER" id="PTHR47331:SF1">
    <property type="entry name" value="GAG-LIKE PROTEIN"/>
    <property type="match status" value="1"/>
</dbReference>
<dbReference type="SUPFAM" id="SSF56672">
    <property type="entry name" value="DNA/RNA polymerases"/>
    <property type="match status" value="1"/>
</dbReference>
<comment type="caution">
    <text evidence="1">The sequence shown here is derived from an EMBL/GenBank/DDBJ whole genome shotgun (WGS) entry which is preliminary data.</text>
</comment>
<dbReference type="PANTHER" id="PTHR47331">
    <property type="entry name" value="PHD-TYPE DOMAIN-CONTAINING PROTEIN"/>
    <property type="match status" value="1"/>
</dbReference>
<dbReference type="OrthoDB" id="6769507at2759"/>
<organism evidence="1 2">
    <name type="scientific">Ignelater luminosus</name>
    <name type="common">Cucubano</name>
    <name type="synonym">Pyrophorus luminosus</name>
    <dbReference type="NCBI Taxonomy" id="2038154"/>
    <lineage>
        <taxon>Eukaryota</taxon>
        <taxon>Metazoa</taxon>
        <taxon>Ecdysozoa</taxon>
        <taxon>Arthropoda</taxon>
        <taxon>Hexapoda</taxon>
        <taxon>Insecta</taxon>
        <taxon>Pterygota</taxon>
        <taxon>Neoptera</taxon>
        <taxon>Endopterygota</taxon>
        <taxon>Coleoptera</taxon>
        <taxon>Polyphaga</taxon>
        <taxon>Elateriformia</taxon>
        <taxon>Elateroidea</taxon>
        <taxon>Elateridae</taxon>
        <taxon>Agrypninae</taxon>
        <taxon>Pyrophorini</taxon>
        <taxon>Ignelater</taxon>
    </lineage>
</organism>
<accession>A0A8K0CXU4</accession>
<evidence type="ECO:0000313" key="2">
    <source>
        <dbReference type="Proteomes" id="UP000801492"/>
    </source>
</evidence>
<dbReference type="InterPro" id="IPR043502">
    <property type="entry name" value="DNA/RNA_pol_sf"/>
</dbReference>
<dbReference type="GO" id="GO:0071897">
    <property type="term" value="P:DNA biosynthetic process"/>
    <property type="evidence" value="ECO:0007669"/>
    <property type="project" value="UniProtKB-ARBA"/>
</dbReference>
<evidence type="ECO:0008006" key="3">
    <source>
        <dbReference type="Google" id="ProtNLM"/>
    </source>
</evidence>
<dbReference type="Gene3D" id="3.30.70.270">
    <property type="match status" value="1"/>
</dbReference>
<dbReference type="EMBL" id="VTPC01034083">
    <property type="protein sequence ID" value="KAF2891340.1"/>
    <property type="molecule type" value="Genomic_DNA"/>
</dbReference>
<reference evidence="1" key="1">
    <citation type="submission" date="2019-08" db="EMBL/GenBank/DDBJ databases">
        <title>The genome of the North American firefly Photinus pyralis.</title>
        <authorList>
            <consortium name="Photinus pyralis genome working group"/>
            <person name="Fallon T.R."/>
            <person name="Sander Lower S.E."/>
            <person name="Weng J.-K."/>
        </authorList>
    </citation>
    <scope>NUCLEOTIDE SEQUENCE</scope>
    <source>
        <strain evidence="1">TRF0915ILg1</strain>
        <tissue evidence="1">Whole body</tissue>
    </source>
</reference>
<feature type="non-terminal residue" evidence="1">
    <location>
        <position position="1"/>
    </location>
</feature>
<gene>
    <name evidence="1" type="ORF">ILUMI_14833</name>
</gene>
<dbReference type="InterPro" id="IPR005312">
    <property type="entry name" value="DUF1759"/>
</dbReference>
<dbReference type="Gene3D" id="3.10.10.10">
    <property type="entry name" value="HIV Type 1 Reverse Transcriptase, subunit A, domain 1"/>
    <property type="match status" value="1"/>
</dbReference>
<protein>
    <recommendedName>
        <fullName evidence="3">Peptidase aspartic putative domain-containing protein</fullName>
    </recommendedName>
</protein>
<dbReference type="Pfam" id="PF03564">
    <property type="entry name" value="DUF1759"/>
    <property type="match status" value="1"/>
</dbReference>
<dbReference type="Proteomes" id="UP000801492">
    <property type="component" value="Unassembled WGS sequence"/>
</dbReference>
<sequence length="764" mass="87096">KNRVIEPSDAVSSVPGSDVTSVIGNVRASNNIKYPKITIKKFEADLKEWLEFWAQFKNIHEDPQLPVSGKFQYLVQSTTKGSKAYGVVFSYPQDDDNYIKVIEALKKRFRKEEILVEVYVRELLKLVINNNQNPKTKGLSVMFDTLKSHLRSLESLGVTREKYAAMLFPLVECSLSDETLQAWQRSYLIQDTKSDKLANLMSFLEGKVEGEERIKLALANFISGPMHRRQQKHRYKIRERPFHTAAGLHTANSTSTVSKGSFCLFCDGIHDSDRCIKGQNLTLEERRAKVHEKKRCFCCLAGGHGAKFCRKQVRCPVCSRRHFAILCPMIPSGPKESGKPEETTSQTTLWRLKIEAISYYKLLCGARRSYVKEDVALSVGAVFVEAECLAVTPVRPINKYKFTLQSLNGVTSQEIEALSQKRICEYIPKLHSGPWLRELSDKKIWINARASESADVDLIISCDYYGNLLTGSTVKLECGLSAMETIFGWAVLGETKNKFVSKGVAMAVSCLALNNVDVSDLDSIPDNFKIAEKRLSKLAQRLKRSDQFKVYHNIFMEWEHENLIEKVRDGVSGGHYLPHRPVFKIENKTTPVRPVFDASAGRPSLNDHLEKGPNFLQLIPSLILKFREKRFGLVADIRRAFMMIKVNLENRDFLRFLWWKSEDAREMQVYQHNRVVFGVNCSPFLLHAVIAYHLDNAASSSQKYAQVLKNSFYVDNCILSVDSVKEMDEFKIVATELLPDAKMELRMWENTVVSRNENFHISSN</sequence>
<dbReference type="AlphaFoldDB" id="A0A8K0CXU4"/>
<evidence type="ECO:0000313" key="1">
    <source>
        <dbReference type="EMBL" id="KAF2891340.1"/>
    </source>
</evidence>
<name>A0A8K0CXU4_IGNLU</name>